<evidence type="ECO:0000256" key="1">
    <source>
        <dbReference type="SAM" id="SignalP"/>
    </source>
</evidence>
<evidence type="ECO:0000259" key="2">
    <source>
        <dbReference type="Pfam" id="PF04685"/>
    </source>
</evidence>
<feature type="signal peptide" evidence="1">
    <location>
        <begin position="1"/>
        <end position="20"/>
    </location>
</feature>
<dbReference type="InterPro" id="IPR006775">
    <property type="entry name" value="GH116_catalytic"/>
</dbReference>
<feature type="domain" description="Glycosyl-hydrolase family 116 catalytic region" evidence="2">
    <location>
        <begin position="442"/>
        <end position="721"/>
    </location>
</feature>
<dbReference type="PANTHER" id="PTHR12654:SF0">
    <property type="entry name" value="NON-LYSOSOMAL GLUCOSYLCERAMIDASE"/>
    <property type="match status" value="1"/>
</dbReference>
<gene>
    <name evidence="4" type="ORF">Q31b_34080</name>
</gene>
<name>A0A5C6DUW8_9BACT</name>
<accession>A0A5C6DUW8</accession>
<proteinExistence type="predicted"/>
<protein>
    <recommendedName>
        <fullName evidence="6">Glycosyl-hydrolase family 116 catalytic region domain-containing protein</fullName>
    </recommendedName>
</protein>
<dbReference type="SUPFAM" id="SSF48208">
    <property type="entry name" value="Six-hairpin glycosidases"/>
    <property type="match status" value="1"/>
</dbReference>
<feature type="chain" id="PRO_5022816271" description="Glycosyl-hydrolase family 116 catalytic region domain-containing protein" evidence="1">
    <location>
        <begin position="21"/>
        <end position="843"/>
    </location>
</feature>
<evidence type="ECO:0000259" key="3">
    <source>
        <dbReference type="Pfam" id="PF12215"/>
    </source>
</evidence>
<organism evidence="4 5">
    <name type="scientific">Novipirellula aureliae</name>
    <dbReference type="NCBI Taxonomy" id="2527966"/>
    <lineage>
        <taxon>Bacteria</taxon>
        <taxon>Pseudomonadati</taxon>
        <taxon>Planctomycetota</taxon>
        <taxon>Planctomycetia</taxon>
        <taxon>Pirellulales</taxon>
        <taxon>Pirellulaceae</taxon>
        <taxon>Novipirellula</taxon>
    </lineage>
</organism>
<dbReference type="Gene3D" id="1.50.10.10">
    <property type="match status" value="1"/>
</dbReference>
<dbReference type="OrthoDB" id="1007311at2"/>
<evidence type="ECO:0000313" key="5">
    <source>
        <dbReference type="Proteomes" id="UP000315471"/>
    </source>
</evidence>
<dbReference type="InterPro" id="IPR012341">
    <property type="entry name" value="6hp_glycosidase-like_sf"/>
</dbReference>
<comment type="caution">
    <text evidence="4">The sequence shown here is derived from an EMBL/GenBank/DDBJ whole genome shotgun (WGS) entry which is preliminary data.</text>
</comment>
<dbReference type="InterPro" id="IPR008928">
    <property type="entry name" value="6-hairpin_glycosidase_sf"/>
</dbReference>
<dbReference type="GO" id="GO:0005975">
    <property type="term" value="P:carbohydrate metabolic process"/>
    <property type="evidence" value="ECO:0007669"/>
    <property type="project" value="InterPro"/>
</dbReference>
<dbReference type="InterPro" id="IPR024462">
    <property type="entry name" value="GH116_N"/>
</dbReference>
<dbReference type="Proteomes" id="UP000315471">
    <property type="component" value="Unassembled WGS sequence"/>
</dbReference>
<reference evidence="4 5" key="1">
    <citation type="submission" date="2019-02" db="EMBL/GenBank/DDBJ databases">
        <title>Deep-cultivation of Planctomycetes and their phenomic and genomic characterization uncovers novel biology.</title>
        <authorList>
            <person name="Wiegand S."/>
            <person name="Jogler M."/>
            <person name="Boedeker C."/>
            <person name="Pinto D."/>
            <person name="Vollmers J."/>
            <person name="Rivas-Marin E."/>
            <person name="Kohn T."/>
            <person name="Peeters S.H."/>
            <person name="Heuer A."/>
            <person name="Rast P."/>
            <person name="Oberbeckmann S."/>
            <person name="Bunk B."/>
            <person name="Jeske O."/>
            <person name="Meyerdierks A."/>
            <person name="Storesund J.E."/>
            <person name="Kallscheuer N."/>
            <person name="Luecker S."/>
            <person name="Lage O.M."/>
            <person name="Pohl T."/>
            <person name="Merkel B.J."/>
            <person name="Hornburger P."/>
            <person name="Mueller R.-W."/>
            <person name="Bruemmer F."/>
            <person name="Labrenz M."/>
            <person name="Spormann A.M."/>
            <person name="Op Den Camp H."/>
            <person name="Overmann J."/>
            <person name="Amann R."/>
            <person name="Jetten M.S.M."/>
            <person name="Mascher T."/>
            <person name="Medema M.H."/>
            <person name="Devos D.P."/>
            <person name="Kaster A.-K."/>
            <person name="Ovreas L."/>
            <person name="Rohde M."/>
            <person name="Galperin M.Y."/>
            <person name="Jogler C."/>
        </authorList>
    </citation>
    <scope>NUCLEOTIDE SEQUENCE [LARGE SCALE GENOMIC DNA]</scope>
    <source>
        <strain evidence="4 5">Q31b</strain>
    </source>
</reference>
<dbReference type="AlphaFoldDB" id="A0A5C6DUW8"/>
<dbReference type="InterPro" id="IPR052566">
    <property type="entry name" value="Non-lysos_glucosylceramidase"/>
</dbReference>
<dbReference type="Pfam" id="PF12215">
    <property type="entry name" value="Glyco_hydr_116N"/>
    <property type="match status" value="1"/>
</dbReference>
<evidence type="ECO:0008006" key="6">
    <source>
        <dbReference type="Google" id="ProtNLM"/>
    </source>
</evidence>
<feature type="domain" description="Glycosyl-hydrolase family 116 N-terminal" evidence="3">
    <location>
        <begin position="69"/>
        <end position="228"/>
    </location>
</feature>
<keyword evidence="1" id="KW-0732">Signal</keyword>
<evidence type="ECO:0000313" key="4">
    <source>
        <dbReference type="EMBL" id="TWU40064.1"/>
    </source>
</evidence>
<dbReference type="GO" id="GO:0008422">
    <property type="term" value="F:beta-glucosidase activity"/>
    <property type="evidence" value="ECO:0007669"/>
    <property type="project" value="TreeGrafter"/>
</dbReference>
<dbReference type="PANTHER" id="PTHR12654">
    <property type="entry name" value="BILE ACID BETA-GLUCOSIDASE-RELATED"/>
    <property type="match status" value="1"/>
</dbReference>
<dbReference type="Pfam" id="PF04685">
    <property type="entry name" value="DUF608"/>
    <property type="match status" value="1"/>
</dbReference>
<keyword evidence="5" id="KW-1185">Reference proteome</keyword>
<dbReference type="EMBL" id="SJPY01000005">
    <property type="protein sequence ID" value="TWU40064.1"/>
    <property type="molecule type" value="Genomic_DNA"/>
</dbReference>
<sequence length="843" mass="93058" precursor="true">MKITITCLTIVCLFASLASAVDPSSLYRTMIPAEKQLDPAWVASLTQRGHALDAAIRGSKSDDTLKYIGMPVGGIACGSVVMDGSGQLYVWDIFGGQPKGLINQDVKLPDGYIGFKNGLRKTIRVHDGANFMNPPTVEKFPPPVKSGFSLRVAGGSEFAIGPDDWETIEFVGQWPIGKVSYEDSKSPVRIQLEAYSPFIPLNVEDSKLPATVMAYTLVNESSQPVSIEFDGWLDLPGRNASLQAESYDQATGFLLKVPSSGKKSGGSMGLTVVGDAKPIQKESGNGLRVTAQLAPGESKAIPFIISWHFGHHAYAKKFGNAAAVSQYVSSNFTSLSSQTRLWAATWNDTSLPQWFMDRAMASASTMQTANLQFAGDRFWAWEGIGAGPGTCTHVWAYAQTMARLFPSLERNLREVTDFGLYQLPDGGIPFRPSNNKTKVAIDGQCGTVLRSYREHLMSADDEFLNRNWPSIKKAVNYLIEFDKNDDAYDGLLDGEQHNTLDAEWYGKVHVLCSLYLAALRAGEEMAIDCDDADFQKLCRDTYEMGRKNIEKLYNGEYYIQIEDPKHPNAIGVGPGVYIDQVYGQFWANQVGLGRLYRAEHIRSALNAIWKYNYLTDVGPFREVFKKGRFYAWKGDGGVLMCTWPNGGITEVQREFWTFGYFNEVMSGFEHQLAAHMIAEGDPELLIKGLAIMRTIHDRYAASKRNPYNEIEFSDFYARAMASYGSFLAACGFEYDGPDGVIGFDPVIGPENFRAPFTAAEGWGTYHQTIGNQSMKAELGVNWGSVKLHAINLNPRDLTIKQATVTLGDKHMKTKLLKNQNGVTITLAEPVSITAGQGLAVELR</sequence>